<dbReference type="Proteomes" id="UP001152622">
    <property type="component" value="Chromosome 6"/>
</dbReference>
<organism evidence="2 3">
    <name type="scientific">Synaphobranchus kaupii</name>
    <name type="common">Kaup's arrowtooth eel</name>
    <dbReference type="NCBI Taxonomy" id="118154"/>
    <lineage>
        <taxon>Eukaryota</taxon>
        <taxon>Metazoa</taxon>
        <taxon>Chordata</taxon>
        <taxon>Craniata</taxon>
        <taxon>Vertebrata</taxon>
        <taxon>Euteleostomi</taxon>
        <taxon>Actinopterygii</taxon>
        <taxon>Neopterygii</taxon>
        <taxon>Teleostei</taxon>
        <taxon>Anguilliformes</taxon>
        <taxon>Synaphobranchidae</taxon>
        <taxon>Synaphobranchus</taxon>
    </lineage>
</organism>
<comment type="caution">
    <text evidence="2">The sequence shown here is derived from an EMBL/GenBank/DDBJ whole genome shotgun (WGS) entry which is preliminary data.</text>
</comment>
<dbReference type="EMBL" id="JAINUF010000006">
    <property type="protein sequence ID" value="KAJ8357159.1"/>
    <property type="molecule type" value="Genomic_DNA"/>
</dbReference>
<sequence>MLVVHSLNGPQQVSGYKPNFSCAFHTVTPRPKRPGRTAGVGERGHNGEGEGRGRSVSCRTAAHQQPQQGFTHCSPGVIATAQALANVGQPSWGLARNRHKKVAGGGYRGLQPTPLRRGRACPPFGSGPGEILSVRKALEHFFSRLPNNERHVCERNASEPLDLSAADAGDKRRAGGKNDHQTSAFAHKTADRRHSHTLAPNPRSRRASRTPLTESKAARAHTHRTRRDQGERKAEDKVPAN</sequence>
<dbReference type="AlphaFoldDB" id="A0A9Q1IX56"/>
<feature type="compositionally biased region" description="Basic and acidic residues" evidence="1">
    <location>
        <begin position="168"/>
        <end position="180"/>
    </location>
</feature>
<evidence type="ECO:0000256" key="1">
    <source>
        <dbReference type="SAM" id="MobiDB-lite"/>
    </source>
</evidence>
<feature type="compositionally biased region" description="Basic and acidic residues" evidence="1">
    <location>
        <begin position="42"/>
        <end position="53"/>
    </location>
</feature>
<name>A0A9Q1IX56_SYNKA</name>
<keyword evidence="3" id="KW-1185">Reference proteome</keyword>
<feature type="region of interest" description="Disordered" evidence="1">
    <location>
        <begin position="27"/>
        <end position="60"/>
    </location>
</feature>
<gene>
    <name evidence="2" type="ORF">SKAU_G00199530</name>
</gene>
<proteinExistence type="predicted"/>
<accession>A0A9Q1IX56</accession>
<feature type="region of interest" description="Disordered" evidence="1">
    <location>
        <begin position="163"/>
        <end position="241"/>
    </location>
</feature>
<reference evidence="2" key="1">
    <citation type="journal article" date="2023" name="Science">
        <title>Genome structures resolve the early diversification of teleost fishes.</title>
        <authorList>
            <person name="Parey E."/>
            <person name="Louis A."/>
            <person name="Montfort J."/>
            <person name="Bouchez O."/>
            <person name="Roques C."/>
            <person name="Iampietro C."/>
            <person name="Lluch J."/>
            <person name="Castinel A."/>
            <person name="Donnadieu C."/>
            <person name="Desvignes T."/>
            <person name="Floi Bucao C."/>
            <person name="Jouanno E."/>
            <person name="Wen M."/>
            <person name="Mejri S."/>
            <person name="Dirks R."/>
            <person name="Jansen H."/>
            <person name="Henkel C."/>
            <person name="Chen W.J."/>
            <person name="Zahm M."/>
            <person name="Cabau C."/>
            <person name="Klopp C."/>
            <person name="Thompson A.W."/>
            <person name="Robinson-Rechavi M."/>
            <person name="Braasch I."/>
            <person name="Lecointre G."/>
            <person name="Bobe J."/>
            <person name="Postlethwait J.H."/>
            <person name="Berthelot C."/>
            <person name="Roest Crollius H."/>
            <person name="Guiguen Y."/>
        </authorList>
    </citation>
    <scope>NUCLEOTIDE SEQUENCE</scope>
    <source>
        <strain evidence="2">WJC10195</strain>
    </source>
</reference>
<protein>
    <submittedName>
        <fullName evidence="2">Uncharacterized protein</fullName>
    </submittedName>
</protein>
<evidence type="ECO:0000313" key="2">
    <source>
        <dbReference type="EMBL" id="KAJ8357159.1"/>
    </source>
</evidence>
<evidence type="ECO:0000313" key="3">
    <source>
        <dbReference type="Proteomes" id="UP001152622"/>
    </source>
</evidence>
<feature type="compositionally biased region" description="Basic and acidic residues" evidence="1">
    <location>
        <begin position="227"/>
        <end position="241"/>
    </location>
</feature>